<organism evidence="1 2">
    <name type="scientific">Antrodiella citrinella</name>
    <dbReference type="NCBI Taxonomy" id="2447956"/>
    <lineage>
        <taxon>Eukaryota</taxon>
        <taxon>Fungi</taxon>
        <taxon>Dikarya</taxon>
        <taxon>Basidiomycota</taxon>
        <taxon>Agaricomycotina</taxon>
        <taxon>Agaricomycetes</taxon>
        <taxon>Polyporales</taxon>
        <taxon>Steccherinaceae</taxon>
        <taxon>Antrodiella</taxon>
    </lineage>
</organism>
<dbReference type="InterPro" id="IPR013078">
    <property type="entry name" value="His_Pase_superF_clade-1"/>
</dbReference>
<comment type="caution">
    <text evidence="1">The sequence shown here is derived from an EMBL/GenBank/DDBJ whole genome shotgun (WGS) entry which is preliminary data.</text>
</comment>
<gene>
    <name evidence="1" type="ORF">EUX98_g2025</name>
</gene>
<dbReference type="EMBL" id="SGPM01000028">
    <property type="protein sequence ID" value="THH32156.1"/>
    <property type="molecule type" value="Genomic_DNA"/>
</dbReference>
<dbReference type="GO" id="GO:0005737">
    <property type="term" value="C:cytoplasm"/>
    <property type="evidence" value="ECO:0007669"/>
    <property type="project" value="TreeGrafter"/>
</dbReference>
<dbReference type="CDD" id="cd07067">
    <property type="entry name" value="HP_PGM_like"/>
    <property type="match status" value="1"/>
</dbReference>
<evidence type="ECO:0000313" key="1">
    <source>
        <dbReference type="EMBL" id="THH32156.1"/>
    </source>
</evidence>
<dbReference type="PANTHER" id="PTHR48100">
    <property type="entry name" value="BROAD-SPECIFICITY PHOSPHATASE YOR283W-RELATED"/>
    <property type="match status" value="1"/>
</dbReference>
<dbReference type="SUPFAM" id="SSF53254">
    <property type="entry name" value="Phosphoglycerate mutase-like"/>
    <property type="match status" value="1"/>
</dbReference>
<dbReference type="SMART" id="SM00855">
    <property type="entry name" value="PGAM"/>
    <property type="match status" value="1"/>
</dbReference>
<reference evidence="1 2" key="1">
    <citation type="submission" date="2019-02" db="EMBL/GenBank/DDBJ databases">
        <title>Genome sequencing of the rare red list fungi Antrodiella citrinella (Flaviporus citrinellus).</title>
        <authorList>
            <person name="Buettner E."/>
            <person name="Kellner H."/>
        </authorList>
    </citation>
    <scope>NUCLEOTIDE SEQUENCE [LARGE SCALE GENOMIC DNA]</scope>
    <source>
        <strain evidence="1 2">DSM 108506</strain>
    </source>
</reference>
<dbReference type="AlphaFoldDB" id="A0A4S4N011"/>
<dbReference type="InterPro" id="IPR050275">
    <property type="entry name" value="PGM_Phosphatase"/>
</dbReference>
<sequence length="226" mass="25418">MVRATEKRIYLTRHAQAEHNVANDYSIRDAPLTALGRQQAAALYEATKDTIQKTGELLVSSALRRPLSTMVVGYPDLRKRLEAEGKPVIILPQLQECNAVQCDIGSPREDLEANPEYAGLDFSALTPDWFAKEGFNAPTIPALQARARWNRKWLRARPERDIVLVAHADILRYITEGHNSHQDWANAEVREYTFKVNEEDDVDGEAVLVRVKQVAKEGEEAPSSSQ</sequence>
<dbReference type="InterPro" id="IPR029033">
    <property type="entry name" value="His_PPase_superfam"/>
</dbReference>
<name>A0A4S4N011_9APHY</name>
<dbReference type="Proteomes" id="UP000308730">
    <property type="component" value="Unassembled WGS sequence"/>
</dbReference>
<protein>
    <recommendedName>
        <fullName evidence="3">Phosphoglycerate mutase-like protein</fullName>
    </recommendedName>
</protein>
<dbReference type="Gene3D" id="3.40.50.1240">
    <property type="entry name" value="Phosphoglycerate mutase-like"/>
    <property type="match status" value="1"/>
</dbReference>
<evidence type="ECO:0008006" key="3">
    <source>
        <dbReference type="Google" id="ProtNLM"/>
    </source>
</evidence>
<accession>A0A4S4N011</accession>
<dbReference type="PANTHER" id="PTHR48100:SF54">
    <property type="entry name" value="PHOSPHATASE SPAC5H10.03-RELATED"/>
    <property type="match status" value="1"/>
</dbReference>
<dbReference type="Pfam" id="PF00300">
    <property type="entry name" value="His_Phos_1"/>
    <property type="match status" value="1"/>
</dbReference>
<proteinExistence type="predicted"/>
<dbReference type="OrthoDB" id="496981at2759"/>
<evidence type="ECO:0000313" key="2">
    <source>
        <dbReference type="Proteomes" id="UP000308730"/>
    </source>
</evidence>
<keyword evidence="2" id="KW-1185">Reference proteome</keyword>
<dbReference type="GO" id="GO:0016791">
    <property type="term" value="F:phosphatase activity"/>
    <property type="evidence" value="ECO:0007669"/>
    <property type="project" value="TreeGrafter"/>
</dbReference>